<reference evidence="2 3" key="2">
    <citation type="journal article" date="2011" name="ISME J.">
        <title>RNA-seq reveals cooperative metabolic interactions between two termite-gut spirochete species in co-culture.</title>
        <authorList>
            <person name="Rosenthal A.Z."/>
            <person name="Matson E.G."/>
            <person name="Eldar A."/>
            <person name="Leadbetter J.R."/>
        </authorList>
    </citation>
    <scope>NUCLEOTIDE SEQUENCE [LARGE SCALE GENOMIC DNA]</scope>
    <source>
        <strain evidence="3">ATCC BAA-887 / DSM 12427 / ZAS-2</strain>
    </source>
</reference>
<dbReference type="PROSITE" id="PS51658">
    <property type="entry name" value="BFN"/>
    <property type="match status" value="1"/>
</dbReference>
<dbReference type="InterPro" id="IPR036104">
    <property type="entry name" value="BFN_sf"/>
</dbReference>
<dbReference type="GO" id="GO:0004518">
    <property type="term" value="F:nuclease activity"/>
    <property type="evidence" value="ECO:0007669"/>
    <property type="project" value="InterPro"/>
</dbReference>
<dbReference type="EMBL" id="CP001843">
    <property type="protein sequence ID" value="AEF83590.1"/>
    <property type="molecule type" value="Genomic_DNA"/>
</dbReference>
<dbReference type="RefSeq" id="WP_015709317.1">
    <property type="nucleotide sequence ID" value="NC_015578.1"/>
</dbReference>
<protein>
    <recommendedName>
        <fullName evidence="1">BFN domain-containing protein</fullName>
    </recommendedName>
</protein>
<organism evidence="2 3">
    <name type="scientific">Treponema primitia (strain ATCC BAA-887 / DSM 12427 / ZAS-2)</name>
    <dbReference type="NCBI Taxonomy" id="545694"/>
    <lineage>
        <taxon>Bacteria</taxon>
        <taxon>Pseudomonadati</taxon>
        <taxon>Spirochaetota</taxon>
        <taxon>Spirochaetia</taxon>
        <taxon>Spirochaetales</taxon>
        <taxon>Treponemataceae</taxon>
        <taxon>Treponema</taxon>
    </lineage>
</organism>
<dbReference type="STRING" id="545694.TREPR_0715"/>
<dbReference type="eggNOG" id="COG1259">
    <property type="taxonomic scope" value="Bacteria"/>
</dbReference>
<dbReference type="InterPro" id="IPR001943">
    <property type="entry name" value="UVR_dom"/>
</dbReference>
<dbReference type="KEGG" id="tpi:TREPR_0715"/>
<dbReference type="Pfam" id="PF02151">
    <property type="entry name" value="UVR"/>
    <property type="match status" value="1"/>
</dbReference>
<dbReference type="OrthoDB" id="9788698at2"/>
<dbReference type="Pfam" id="PF02577">
    <property type="entry name" value="BFN_dom"/>
    <property type="match status" value="1"/>
</dbReference>
<name>F5YJX5_TREPZ</name>
<dbReference type="PANTHER" id="PTHR15160">
    <property type="entry name" value="VON HIPPEL-LINDAU PROTEIN"/>
    <property type="match status" value="1"/>
</dbReference>
<evidence type="ECO:0000259" key="1">
    <source>
        <dbReference type="PROSITE" id="PS51658"/>
    </source>
</evidence>
<proteinExistence type="predicted"/>
<gene>
    <name evidence="2" type="ordered locus">TREPR_0715</name>
</gene>
<dbReference type="Proteomes" id="UP000009223">
    <property type="component" value="Chromosome"/>
</dbReference>
<evidence type="ECO:0000313" key="2">
    <source>
        <dbReference type="EMBL" id="AEF83590.1"/>
    </source>
</evidence>
<dbReference type="PANTHER" id="PTHR15160:SF1">
    <property type="entry name" value="VON HIPPEL-LINDAU DISEASE TUMOR SUPPRESSOR"/>
    <property type="match status" value="1"/>
</dbReference>
<dbReference type="InterPro" id="IPR003729">
    <property type="entry name" value="Bi_nuclease_dom"/>
</dbReference>
<keyword evidence="3" id="KW-1185">Reference proteome</keyword>
<reference evidence="3" key="1">
    <citation type="submission" date="2009-12" db="EMBL/GenBank/DDBJ databases">
        <title>Complete sequence of Treponema primitia strain ZAS-2.</title>
        <authorList>
            <person name="Tetu S.G."/>
            <person name="Matson E."/>
            <person name="Ren Q."/>
            <person name="Seshadri R."/>
            <person name="Elbourne L."/>
            <person name="Hassan K.A."/>
            <person name="Durkin A."/>
            <person name="Radune D."/>
            <person name="Mohamoud Y."/>
            <person name="Shay R."/>
            <person name="Jin S."/>
            <person name="Zhang X."/>
            <person name="Lucey K."/>
            <person name="Ballor N.R."/>
            <person name="Ottesen E."/>
            <person name="Rosenthal R."/>
            <person name="Allen A."/>
            <person name="Leadbetter J.R."/>
            <person name="Paulsen I.T."/>
        </authorList>
    </citation>
    <scope>NUCLEOTIDE SEQUENCE [LARGE SCALE GENOMIC DNA]</scope>
    <source>
        <strain evidence="3">ATCC BAA-887 / DSM 12427 / ZAS-2</strain>
    </source>
</reference>
<dbReference type="SUPFAM" id="SSF103256">
    <property type="entry name" value="Hypothetical protein TM0160"/>
    <property type="match status" value="1"/>
</dbReference>
<dbReference type="AlphaFoldDB" id="F5YJX5"/>
<feature type="domain" description="BFN" evidence="1">
    <location>
        <begin position="4"/>
        <end position="136"/>
    </location>
</feature>
<evidence type="ECO:0000313" key="3">
    <source>
        <dbReference type="Proteomes" id="UP000009223"/>
    </source>
</evidence>
<accession>F5YJX5</accession>
<dbReference type="HOGENOM" id="CLU_096111_1_0_12"/>
<sequence length="198" mass="21613">MDRMLEAEIWTIARIDEGTAAVLHPLGTEIAVPIFIGQNEAQAILLGFGEVATSRPLIQDLLLDLAKTQGLTLIRAEINEIRDGVFFARLVFSSQDEEEKPLILDSRPSDALALAVRCKCSVFIARKVVDQAGLPVEFFLDALGGTISADTIEIAGEGIAAHRTALRMELDQAVAEEEYERAAEIRDALAILDRGKKE</sequence>
<dbReference type="Gene3D" id="3.10.690.10">
    <property type="entry name" value="Bifunctional nuclease domain"/>
    <property type="match status" value="1"/>
</dbReference>